<evidence type="ECO:0000313" key="3">
    <source>
        <dbReference type="Proteomes" id="UP000676967"/>
    </source>
</evidence>
<evidence type="ECO:0000256" key="1">
    <source>
        <dbReference type="SAM" id="MobiDB-lite"/>
    </source>
</evidence>
<reference evidence="2 3" key="1">
    <citation type="submission" date="2020-08" db="EMBL/GenBank/DDBJ databases">
        <title>Whole genome shotgun sequence of Actinoplanes ianthinogenes NBRC 13996.</title>
        <authorList>
            <person name="Komaki H."/>
            <person name="Tamura T."/>
        </authorList>
    </citation>
    <scope>NUCLEOTIDE SEQUENCE [LARGE SCALE GENOMIC DNA]</scope>
    <source>
        <strain evidence="2 3">NBRC 13996</strain>
    </source>
</reference>
<gene>
    <name evidence="2" type="ORF">Aiant_57030</name>
</gene>
<feature type="region of interest" description="Disordered" evidence="1">
    <location>
        <begin position="85"/>
        <end position="104"/>
    </location>
</feature>
<organism evidence="2 3">
    <name type="scientific">Actinoplanes ianthinogenes</name>
    <dbReference type="NCBI Taxonomy" id="122358"/>
    <lineage>
        <taxon>Bacteria</taxon>
        <taxon>Bacillati</taxon>
        <taxon>Actinomycetota</taxon>
        <taxon>Actinomycetes</taxon>
        <taxon>Micromonosporales</taxon>
        <taxon>Micromonosporaceae</taxon>
        <taxon>Actinoplanes</taxon>
    </lineage>
</organism>
<protein>
    <recommendedName>
        <fullName evidence="4">Excreted virulence factor EspC (Type VII ESX diderm)</fullName>
    </recommendedName>
</protein>
<dbReference type="InterPro" id="IPR036689">
    <property type="entry name" value="ESAT-6-like_sf"/>
</dbReference>
<sequence length="104" mass="10560">MHPGGLQVDADALRGIGQDVAEAAATMKNAVKAAGSGLAPAPRPVSTATTAAQAAQKAWLADLRRLTGQADEYGTSLITSARTYRATDQSNAHELRSSGAGVAQ</sequence>
<evidence type="ECO:0008006" key="4">
    <source>
        <dbReference type="Google" id="ProtNLM"/>
    </source>
</evidence>
<name>A0ABM7M0G9_9ACTN</name>
<keyword evidence="3" id="KW-1185">Reference proteome</keyword>
<evidence type="ECO:0000313" key="2">
    <source>
        <dbReference type="EMBL" id="BCJ45046.1"/>
    </source>
</evidence>
<dbReference type="EMBL" id="AP023356">
    <property type="protein sequence ID" value="BCJ45046.1"/>
    <property type="molecule type" value="Genomic_DNA"/>
</dbReference>
<accession>A0ABM7M0G9</accession>
<proteinExistence type="predicted"/>
<dbReference type="Proteomes" id="UP000676967">
    <property type="component" value="Chromosome"/>
</dbReference>
<dbReference type="SUPFAM" id="SSF140453">
    <property type="entry name" value="EsxAB dimer-like"/>
    <property type="match status" value="1"/>
</dbReference>
<dbReference type="Gene3D" id="1.10.287.1060">
    <property type="entry name" value="ESAT-6-like"/>
    <property type="match status" value="1"/>
</dbReference>